<dbReference type="AlphaFoldDB" id="A0A2Z7DF00"/>
<proteinExistence type="predicted"/>
<organism evidence="1 2">
    <name type="scientific">Dorcoceras hygrometricum</name>
    <dbReference type="NCBI Taxonomy" id="472368"/>
    <lineage>
        <taxon>Eukaryota</taxon>
        <taxon>Viridiplantae</taxon>
        <taxon>Streptophyta</taxon>
        <taxon>Embryophyta</taxon>
        <taxon>Tracheophyta</taxon>
        <taxon>Spermatophyta</taxon>
        <taxon>Magnoliopsida</taxon>
        <taxon>eudicotyledons</taxon>
        <taxon>Gunneridae</taxon>
        <taxon>Pentapetalae</taxon>
        <taxon>asterids</taxon>
        <taxon>lamiids</taxon>
        <taxon>Lamiales</taxon>
        <taxon>Gesneriaceae</taxon>
        <taxon>Didymocarpoideae</taxon>
        <taxon>Trichosporeae</taxon>
        <taxon>Loxocarpinae</taxon>
        <taxon>Dorcoceras</taxon>
    </lineage>
</organism>
<reference evidence="1 2" key="1">
    <citation type="journal article" date="2015" name="Proc. Natl. Acad. Sci. U.S.A.">
        <title>The resurrection genome of Boea hygrometrica: A blueprint for survival of dehydration.</title>
        <authorList>
            <person name="Xiao L."/>
            <person name="Yang G."/>
            <person name="Zhang L."/>
            <person name="Yang X."/>
            <person name="Zhao S."/>
            <person name="Ji Z."/>
            <person name="Zhou Q."/>
            <person name="Hu M."/>
            <person name="Wang Y."/>
            <person name="Chen M."/>
            <person name="Xu Y."/>
            <person name="Jin H."/>
            <person name="Xiao X."/>
            <person name="Hu G."/>
            <person name="Bao F."/>
            <person name="Hu Y."/>
            <person name="Wan P."/>
            <person name="Li L."/>
            <person name="Deng X."/>
            <person name="Kuang T."/>
            <person name="Xiang C."/>
            <person name="Zhu J.K."/>
            <person name="Oliver M.J."/>
            <person name="He Y."/>
        </authorList>
    </citation>
    <scope>NUCLEOTIDE SEQUENCE [LARGE SCALE GENOMIC DNA]</scope>
    <source>
        <strain evidence="2">cv. XS01</strain>
    </source>
</reference>
<dbReference type="Proteomes" id="UP000250235">
    <property type="component" value="Unassembled WGS sequence"/>
</dbReference>
<keyword evidence="2" id="KW-1185">Reference proteome</keyword>
<accession>A0A2Z7DF00</accession>
<evidence type="ECO:0000313" key="1">
    <source>
        <dbReference type="EMBL" id="KZV58517.1"/>
    </source>
</evidence>
<dbReference type="EMBL" id="KQ986750">
    <property type="protein sequence ID" value="KZV58517.1"/>
    <property type="molecule type" value="Genomic_DNA"/>
</dbReference>
<protein>
    <submittedName>
        <fullName evidence="1">Uncharacterized protein</fullName>
    </submittedName>
</protein>
<gene>
    <name evidence="1" type="ORF">F511_26464</name>
</gene>
<name>A0A2Z7DF00_9LAMI</name>
<sequence length="185" mass="20383">MVVRRRFECCAWYQLVGSFRVCLLVVQLRVDVNDGKLYCSLRLVSCSLRLVLREGYRLDLMTPLFWVFGLALDSPREALPSYAILGGCCWLERDREVAVFGPVGFVLVTREIYACTLCVQQVPKQISRAPCCGSYCTELSCSPYWGLTPCPSGPWLFSLFVLFSGNPGFTAGRGFNPAGGAPGGG</sequence>
<evidence type="ECO:0000313" key="2">
    <source>
        <dbReference type="Proteomes" id="UP000250235"/>
    </source>
</evidence>